<sequence length="75" mass="8803">MFLVRFTFYFYLLIVVKMFVKATTQIVSTLCNRNRSSKAERHVRDAARNCLFHAPGQTLHLFIVGGYCFLLRRKS</sequence>
<accession>A0A2M4DDA7</accession>
<feature type="transmembrane region" description="Helical" evidence="1">
    <location>
        <begin position="6"/>
        <end position="31"/>
    </location>
</feature>
<keyword evidence="1" id="KW-1133">Transmembrane helix</keyword>
<keyword evidence="1" id="KW-0472">Membrane</keyword>
<reference evidence="2" key="1">
    <citation type="submission" date="2018-01" db="EMBL/GenBank/DDBJ databases">
        <title>An insight into the sialome of Amazonian anophelines.</title>
        <authorList>
            <person name="Ribeiro J.M."/>
            <person name="Scarpassa V."/>
            <person name="Calvo E."/>
        </authorList>
    </citation>
    <scope>NUCLEOTIDE SEQUENCE</scope>
</reference>
<protein>
    <submittedName>
        <fullName evidence="2">Uncharacterized protein</fullName>
    </submittedName>
</protein>
<evidence type="ECO:0000313" key="2">
    <source>
        <dbReference type="EMBL" id="MBW75526.1"/>
    </source>
</evidence>
<organism evidence="2">
    <name type="scientific">Anopheles darlingi</name>
    <name type="common">Mosquito</name>
    <dbReference type="NCBI Taxonomy" id="43151"/>
    <lineage>
        <taxon>Eukaryota</taxon>
        <taxon>Metazoa</taxon>
        <taxon>Ecdysozoa</taxon>
        <taxon>Arthropoda</taxon>
        <taxon>Hexapoda</taxon>
        <taxon>Insecta</taxon>
        <taxon>Pterygota</taxon>
        <taxon>Neoptera</taxon>
        <taxon>Endopterygota</taxon>
        <taxon>Diptera</taxon>
        <taxon>Nematocera</taxon>
        <taxon>Culicoidea</taxon>
        <taxon>Culicidae</taxon>
        <taxon>Anophelinae</taxon>
        <taxon>Anopheles</taxon>
    </lineage>
</organism>
<keyword evidence="1" id="KW-0812">Transmembrane</keyword>
<evidence type="ECO:0000256" key="1">
    <source>
        <dbReference type="SAM" id="Phobius"/>
    </source>
</evidence>
<proteinExistence type="predicted"/>
<dbReference type="EMBL" id="GGFL01011348">
    <property type="protein sequence ID" value="MBW75526.1"/>
    <property type="molecule type" value="Transcribed_RNA"/>
</dbReference>
<dbReference type="AlphaFoldDB" id="A0A2M4DDA7"/>
<name>A0A2M4DDA7_ANODA</name>